<dbReference type="Gene3D" id="1.10.630.10">
    <property type="entry name" value="Cytochrome P450"/>
    <property type="match status" value="1"/>
</dbReference>
<keyword evidence="9" id="KW-0408">Iron</keyword>
<dbReference type="PANTHER" id="PTHR47947">
    <property type="entry name" value="CYTOCHROME P450 82C3-RELATED"/>
    <property type="match status" value="1"/>
</dbReference>
<name>A0A8X7NUA5_BRACI</name>
<reference evidence="13 14" key="1">
    <citation type="submission" date="2020-02" db="EMBL/GenBank/DDBJ databases">
        <authorList>
            <person name="Ma Q."/>
            <person name="Huang Y."/>
            <person name="Song X."/>
            <person name="Pei D."/>
        </authorList>
    </citation>
    <scope>NUCLEOTIDE SEQUENCE [LARGE SCALE GENOMIC DNA]</scope>
    <source>
        <strain evidence="13">Sxm20200214</strain>
        <tissue evidence="13">Leaf</tissue>
    </source>
</reference>
<dbReference type="GO" id="GO:0016705">
    <property type="term" value="F:oxidoreductase activity, acting on paired donors, with incorporation or reduction of molecular oxygen"/>
    <property type="evidence" value="ECO:0007669"/>
    <property type="project" value="InterPro"/>
</dbReference>
<evidence type="ECO:0000313" key="14">
    <source>
        <dbReference type="Proteomes" id="UP000886595"/>
    </source>
</evidence>
<evidence type="ECO:0000256" key="3">
    <source>
        <dbReference type="ARBA" id="ARBA00010617"/>
    </source>
</evidence>
<sequence length="179" mass="20492">MDFTLILPVSFLLILISIKFLFTKSTRKLNLPPSPAYSLPFIGHLHLLKHPVQRTLLSLSQSLGNTPIFHLRLGNRLVYVVSSHAVAEECFTRNDVVLANRPELIIGKHVAYDSTIMIAASYGDHWRNLRRIAAVEIFSSHRVSTFMSIRKDEIRQLITHLSRNSLHVRHFCLSIIIIF</sequence>
<accession>A0A8X7NUA5</accession>
<dbReference type="InterPro" id="IPR001128">
    <property type="entry name" value="Cyt_P450"/>
</dbReference>
<comment type="similarity">
    <text evidence="3">Belongs to the cytochrome P450 family.</text>
</comment>
<keyword evidence="4" id="KW-0349">Heme</keyword>
<gene>
    <name evidence="13" type="ORF">Bca52824_091797</name>
</gene>
<evidence type="ECO:0000256" key="9">
    <source>
        <dbReference type="ARBA" id="ARBA00023004"/>
    </source>
</evidence>
<evidence type="ECO:0000313" key="13">
    <source>
        <dbReference type="EMBL" id="KAG2239366.1"/>
    </source>
</evidence>
<keyword evidence="10" id="KW-0503">Monooxygenase</keyword>
<comment type="subcellular location">
    <subcellularLocation>
        <location evidence="2">Membrane</location>
        <topology evidence="2">Single-pass membrane protein</topology>
    </subcellularLocation>
</comment>
<dbReference type="Pfam" id="PF00067">
    <property type="entry name" value="p450"/>
    <property type="match status" value="1"/>
</dbReference>
<dbReference type="AlphaFoldDB" id="A0A8X7NUA5"/>
<evidence type="ECO:0008006" key="15">
    <source>
        <dbReference type="Google" id="ProtNLM"/>
    </source>
</evidence>
<comment type="caution">
    <text evidence="13">The sequence shown here is derived from an EMBL/GenBank/DDBJ whole genome shotgun (WGS) entry which is preliminary data.</text>
</comment>
<dbReference type="Proteomes" id="UP000886595">
    <property type="component" value="Unassembled WGS sequence"/>
</dbReference>
<evidence type="ECO:0000256" key="12">
    <source>
        <dbReference type="SAM" id="Phobius"/>
    </source>
</evidence>
<keyword evidence="14" id="KW-1185">Reference proteome</keyword>
<organism evidence="13 14">
    <name type="scientific">Brassica carinata</name>
    <name type="common">Ethiopian mustard</name>
    <name type="synonym">Abyssinian cabbage</name>
    <dbReference type="NCBI Taxonomy" id="52824"/>
    <lineage>
        <taxon>Eukaryota</taxon>
        <taxon>Viridiplantae</taxon>
        <taxon>Streptophyta</taxon>
        <taxon>Embryophyta</taxon>
        <taxon>Tracheophyta</taxon>
        <taxon>Spermatophyta</taxon>
        <taxon>Magnoliopsida</taxon>
        <taxon>eudicotyledons</taxon>
        <taxon>Gunneridae</taxon>
        <taxon>Pentapetalae</taxon>
        <taxon>rosids</taxon>
        <taxon>malvids</taxon>
        <taxon>Brassicales</taxon>
        <taxon>Brassicaceae</taxon>
        <taxon>Brassiceae</taxon>
        <taxon>Brassica</taxon>
    </lineage>
</organism>
<keyword evidence="6" id="KW-0479">Metal-binding</keyword>
<keyword evidence="7 12" id="KW-1133">Transmembrane helix</keyword>
<dbReference type="GO" id="GO:0020037">
    <property type="term" value="F:heme binding"/>
    <property type="evidence" value="ECO:0007669"/>
    <property type="project" value="InterPro"/>
</dbReference>
<dbReference type="GO" id="GO:0016020">
    <property type="term" value="C:membrane"/>
    <property type="evidence" value="ECO:0007669"/>
    <property type="project" value="UniProtKB-SubCell"/>
</dbReference>
<dbReference type="OrthoDB" id="1055148at2759"/>
<dbReference type="InterPro" id="IPR050651">
    <property type="entry name" value="Plant_Cytochrome_P450_Monoox"/>
</dbReference>
<evidence type="ECO:0000256" key="10">
    <source>
        <dbReference type="ARBA" id="ARBA00023033"/>
    </source>
</evidence>
<evidence type="ECO:0000256" key="1">
    <source>
        <dbReference type="ARBA" id="ARBA00001971"/>
    </source>
</evidence>
<comment type="cofactor">
    <cofactor evidence="1">
        <name>heme</name>
        <dbReference type="ChEBI" id="CHEBI:30413"/>
    </cofactor>
</comment>
<keyword evidence="8" id="KW-0560">Oxidoreductase</keyword>
<feature type="transmembrane region" description="Helical" evidence="12">
    <location>
        <begin position="6"/>
        <end position="22"/>
    </location>
</feature>
<proteinExistence type="inferred from homology"/>
<dbReference type="EMBL" id="JAAMPC010001602">
    <property type="protein sequence ID" value="KAG2239366.1"/>
    <property type="molecule type" value="Genomic_DNA"/>
</dbReference>
<dbReference type="SUPFAM" id="SSF48264">
    <property type="entry name" value="Cytochrome P450"/>
    <property type="match status" value="1"/>
</dbReference>
<dbReference type="GO" id="GO:0004497">
    <property type="term" value="F:monooxygenase activity"/>
    <property type="evidence" value="ECO:0007669"/>
    <property type="project" value="UniProtKB-KW"/>
</dbReference>
<evidence type="ECO:0000256" key="11">
    <source>
        <dbReference type="ARBA" id="ARBA00023136"/>
    </source>
</evidence>
<protein>
    <recommendedName>
        <fullName evidence="15">Cytochrome P450</fullName>
    </recommendedName>
</protein>
<evidence type="ECO:0000256" key="7">
    <source>
        <dbReference type="ARBA" id="ARBA00022989"/>
    </source>
</evidence>
<dbReference type="InterPro" id="IPR036396">
    <property type="entry name" value="Cyt_P450_sf"/>
</dbReference>
<dbReference type="PANTHER" id="PTHR47947:SF62">
    <property type="entry name" value="CYTOCHROME P450, FAMILY 81, SUBFAMILY D, POLYPEPTIDE 5"/>
    <property type="match status" value="1"/>
</dbReference>
<dbReference type="GO" id="GO:0005506">
    <property type="term" value="F:iron ion binding"/>
    <property type="evidence" value="ECO:0007669"/>
    <property type="project" value="InterPro"/>
</dbReference>
<keyword evidence="11 12" id="KW-0472">Membrane</keyword>
<evidence type="ECO:0000256" key="6">
    <source>
        <dbReference type="ARBA" id="ARBA00022723"/>
    </source>
</evidence>
<evidence type="ECO:0000256" key="8">
    <source>
        <dbReference type="ARBA" id="ARBA00023002"/>
    </source>
</evidence>
<evidence type="ECO:0000256" key="5">
    <source>
        <dbReference type="ARBA" id="ARBA00022692"/>
    </source>
</evidence>
<evidence type="ECO:0000256" key="2">
    <source>
        <dbReference type="ARBA" id="ARBA00004167"/>
    </source>
</evidence>
<keyword evidence="5 12" id="KW-0812">Transmembrane</keyword>
<evidence type="ECO:0000256" key="4">
    <source>
        <dbReference type="ARBA" id="ARBA00022617"/>
    </source>
</evidence>